<feature type="transmembrane region" description="Helical" evidence="1">
    <location>
        <begin position="120"/>
        <end position="137"/>
    </location>
</feature>
<feature type="transmembrane region" description="Helical" evidence="1">
    <location>
        <begin position="32"/>
        <end position="52"/>
    </location>
</feature>
<protein>
    <submittedName>
        <fullName evidence="2">Membrane protein</fullName>
    </submittedName>
</protein>
<feature type="transmembrane region" description="Helical" evidence="1">
    <location>
        <begin position="58"/>
        <end position="77"/>
    </location>
</feature>
<reference evidence="2" key="2">
    <citation type="submission" date="2020-09" db="EMBL/GenBank/DDBJ databases">
        <authorList>
            <person name="Sun Q."/>
            <person name="Kim S."/>
        </authorList>
    </citation>
    <scope>NUCLEOTIDE SEQUENCE</scope>
    <source>
        <strain evidence="2">KCTC 32437</strain>
    </source>
</reference>
<dbReference type="PANTHER" id="PTHR38482">
    <property type="entry name" value="DMT FAMILY PROTEIN"/>
    <property type="match status" value="1"/>
</dbReference>
<proteinExistence type="predicted"/>
<evidence type="ECO:0000313" key="3">
    <source>
        <dbReference type="Proteomes" id="UP000646579"/>
    </source>
</evidence>
<organism evidence="2 3">
    <name type="scientific">Devosia pacifica</name>
    <dbReference type="NCBI Taxonomy" id="1335967"/>
    <lineage>
        <taxon>Bacteria</taxon>
        <taxon>Pseudomonadati</taxon>
        <taxon>Pseudomonadota</taxon>
        <taxon>Alphaproteobacteria</taxon>
        <taxon>Hyphomicrobiales</taxon>
        <taxon>Devosiaceae</taxon>
        <taxon>Devosia</taxon>
    </lineage>
</organism>
<keyword evidence="1" id="KW-0472">Membrane</keyword>
<evidence type="ECO:0000313" key="2">
    <source>
        <dbReference type="EMBL" id="GHA30955.1"/>
    </source>
</evidence>
<name>A0A918VWD8_9HYPH</name>
<accession>A0A918VWD8</accession>
<dbReference type="InterPro" id="IPR007437">
    <property type="entry name" value="DUF486"/>
</dbReference>
<sequence length="142" mass="15657">MHGEGGGSDIRRRPVEGIDSSGHRMGLNFPTLAPIALLIASNVFMTIAWYGHLKFPMAPLWVAVMASWGLALVEYWLAVPANRIGYGTYSGFELKTIQEVISLSVFVLFAVSFLGERFTFNHLVGFALIALGAFFIFKGPFR</sequence>
<dbReference type="Proteomes" id="UP000646579">
    <property type="component" value="Unassembled WGS sequence"/>
</dbReference>
<keyword evidence="3" id="KW-1185">Reference proteome</keyword>
<dbReference type="Pfam" id="PF04342">
    <property type="entry name" value="DMT_6"/>
    <property type="match status" value="1"/>
</dbReference>
<keyword evidence="1" id="KW-0812">Transmembrane</keyword>
<reference evidence="2" key="1">
    <citation type="journal article" date="2014" name="Int. J. Syst. Evol. Microbiol.">
        <title>Complete genome sequence of Corynebacterium casei LMG S-19264T (=DSM 44701T), isolated from a smear-ripened cheese.</title>
        <authorList>
            <consortium name="US DOE Joint Genome Institute (JGI-PGF)"/>
            <person name="Walter F."/>
            <person name="Albersmeier A."/>
            <person name="Kalinowski J."/>
            <person name="Ruckert C."/>
        </authorList>
    </citation>
    <scope>NUCLEOTIDE SEQUENCE</scope>
    <source>
        <strain evidence="2">KCTC 32437</strain>
    </source>
</reference>
<dbReference type="EMBL" id="BMZE01000003">
    <property type="protein sequence ID" value="GHA30955.1"/>
    <property type="molecule type" value="Genomic_DNA"/>
</dbReference>
<feature type="transmembrane region" description="Helical" evidence="1">
    <location>
        <begin position="97"/>
        <end position="114"/>
    </location>
</feature>
<evidence type="ECO:0000256" key="1">
    <source>
        <dbReference type="SAM" id="Phobius"/>
    </source>
</evidence>
<comment type="caution">
    <text evidence="2">The sequence shown here is derived from an EMBL/GenBank/DDBJ whole genome shotgun (WGS) entry which is preliminary data.</text>
</comment>
<dbReference type="AlphaFoldDB" id="A0A918VWD8"/>
<dbReference type="PANTHER" id="PTHR38482:SF1">
    <property type="entry name" value="DMT FAMILY PROTEIN"/>
    <property type="match status" value="1"/>
</dbReference>
<gene>
    <name evidence="2" type="ORF">GCM10007989_28620</name>
</gene>
<keyword evidence="1" id="KW-1133">Transmembrane helix</keyword>